<evidence type="ECO:0000256" key="5">
    <source>
        <dbReference type="ARBA" id="ARBA00022801"/>
    </source>
</evidence>
<evidence type="ECO:0000256" key="4">
    <source>
        <dbReference type="ARBA" id="ARBA00022759"/>
    </source>
</evidence>
<dbReference type="PROSITE" id="PS50994">
    <property type="entry name" value="INTEGRASE"/>
    <property type="match status" value="1"/>
</dbReference>
<evidence type="ECO:0000313" key="8">
    <source>
        <dbReference type="Proteomes" id="UP000694853"/>
    </source>
</evidence>
<dbReference type="GO" id="GO:0015074">
    <property type="term" value="P:DNA integration"/>
    <property type="evidence" value="ECO:0007669"/>
    <property type="project" value="InterPro"/>
</dbReference>
<dbReference type="FunFam" id="3.10.20.370:FF:000001">
    <property type="entry name" value="Retrovirus-related Pol polyprotein from transposon 17.6-like protein"/>
    <property type="match status" value="1"/>
</dbReference>
<keyword evidence="4" id="KW-0255">Endonuclease</keyword>
<dbReference type="InterPro" id="IPR043128">
    <property type="entry name" value="Rev_trsase/Diguanyl_cyclase"/>
</dbReference>
<dbReference type="GO" id="GO:0003676">
    <property type="term" value="F:nucleic acid binding"/>
    <property type="evidence" value="ECO:0007669"/>
    <property type="project" value="InterPro"/>
</dbReference>
<dbReference type="CDD" id="cd09274">
    <property type="entry name" value="RNase_HI_RT_Ty3"/>
    <property type="match status" value="1"/>
</dbReference>
<dbReference type="InterPro" id="IPR036397">
    <property type="entry name" value="RNaseH_sf"/>
</dbReference>
<sequence length="531" mass="61306">MVREGVVLGHLISERGIQVDKAKIDVISSLPYPASVWEVRSFLRHAGFYRRFIRDFNTIALPLSHLLQKDVPFLFTNSCKEAFEELRRRLTTTHIMQPLDWKFSFELMCDTSDFALGAVLSQRVGKFSHVISYASRTLDAAQINYTATEKELLAIVFALDKFRSHLLGSKITVFTDHVALKFLLKKPYAKPRLIKWMLLLQEFNIDIKDKSDVLNQVADHLSRIEGTIDRLLICDSFPDDYLFALYSIESVPWFADIVNYLVTVIVPPDASRSQVDKLKSIDFMGLFLVFAGYSYILLTVDYVSRWVEEKATKTNDSKVVSNFLYTHIFCRFSVPKTVISDQGSHFCNMTIAALLQKYGVTHRVATPYHPQTNGQAERTAYRTPLGMSPFQVVFGKACHLPVEIEYRSYWAVKSCNLTLEQARIERKLQLQELEEIRLQAYENSRLYKEKVRRFHDTHILRKEFFVGEKVLLFNFRLKLIAFEIQDEATSKAFKVNGHQLKLFWESKPVESAQNIVDLSLVESTLMEDVST</sequence>
<keyword evidence="8" id="KW-1185">Reference proteome</keyword>
<reference evidence="8" key="1">
    <citation type="journal article" date="2019" name="Toxins">
        <title>Detection of Abrin-Like and Prepropulchellin-Like Toxin Genes and Transcripts Using Whole Genome Sequencing and Full-Length Transcript Sequencing of Abrus precatorius.</title>
        <authorList>
            <person name="Hovde B.T."/>
            <person name="Daligault H.E."/>
            <person name="Hanschen E.R."/>
            <person name="Kunde Y.A."/>
            <person name="Johnson M.B."/>
            <person name="Starkenburg S.R."/>
            <person name="Johnson S.L."/>
        </authorList>
    </citation>
    <scope>NUCLEOTIDE SEQUENCE [LARGE SCALE GENOMIC DNA]</scope>
</reference>
<keyword evidence="5" id="KW-0378">Hydrolase</keyword>
<evidence type="ECO:0000256" key="2">
    <source>
        <dbReference type="ARBA" id="ARBA00022695"/>
    </source>
</evidence>
<keyword evidence="6" id="KW-0695">RNA-directed DNA polymerase</keyword>
<reference evidence="9" key="2">
    <citation type="submission" date="2025-08" db="UniProtKB">
        <authorList>
            <consortium name="RefSeq"/>
        </authorList>
    </citation>
    <scope>IDENTIFICATION</scope>
    <source>
        <tissue evidence="9">Young leaves</tissue>
    </source>
</reference>
<evidence type="ECO:0000259" key="7">
    <source>
        <dbReference type="PROSITE" id="PS50994"/>
    </source>
</evidence>
<keyword evidence="2" id="KW-0548">Nucleotidyltransferase</keyword>
<dbReference type="FunFam" id="3.30.70.270:FF:000020">
    <property type="entry name" value="Transposon Tf2-6 polyprotein-like Protein"/>
    <property type="match status" value="1"/>
</dbReference>
<evidence type="ECO:0000256" key="3">
    <source>
        <dbReference type="ARBA" id="ARBA00022722"/>
    </source>
</evidence>
<dbReference type="InterPro" id="IPR001584">
    <property type="entry name" value="Integrase_cat-core"/>
</dbReference>
<organism evidence="8 9">
    <name type="scientific">Abrus precatorius</name>
    <name type="common">Indian licorice</name>
    <name type="synonym">Glycine abrus</name>
    <dbReference type="NCBI Taxonomy" id="3816"/>
    <lineage>
        <taxon>Eukaryota</taxon>
        <taxon>Viridiplantae</taxon>
        <taxon>Streptophyta</taxon>
        <taxon>Embryophyta</taxon>
        <taxon>Tracheophyta</taxon>
        <taxon>Spermatophyta</taxon>
        <taxon>Magnoliopsida</taxon>
        <taxon>eudicotyledons</taxon>
        <taxon>Gunneridae</taxon>
        <taxon>Pentapetalae</taxon>
        <taxon>rosids</taxon>
        <taxon>fabids</taxon>
        <taxon>Fabales</taxon>
        <taxon>Fabaceae</taxon>
        <taxon>Papilionoideae</taxon>
        <taxon>50 kb inversion clade</taxon>
        <taxon>NPAAA clade</taxon>
        <taxon>indigoferoid/millettioid clade</taxon>
        <taxon>Abreae</taxon>
        <taxon>Abrus</taxon>
    </lineage>
</organism>
<dbReference type="AlphaFoldDB" id="A0A8B8M9M3"/>
<dbReference type="InterPro" id="IPR041373">
    <property type="entry name" value="RT_RNaseH"/>
</dbReference>
<dbReference type="SUPFAM" id="SSF56672">
    <property type="entry name" value="DNA/RNA polymerases"/>
    <property type="match status" value="1"/>
</dbReference>
<dbReference type="GO" id="GO:0004519">
    <property type="term" value="F:endonuclease activity"/>
    <property type="evidence" value="ECO:0007669"/>
    <property type="project" value="UniProtKB-KW"/>
</dbReference>
<keyword evidence="3" id="KW-0540">Nuclease</keyword>
<name>A0A8B8M9M3_ABRPR</name>
<dbReference type="PANTHER" id="PTHR34072">
    <property type="entry name" value="ENZYMATIC POLYPROTEIN-RELATED"/>
    <property type="match status" value="1"/>
</dbReference>
<proteinExistence type="predicted"/>
<evidence type="ECO:0000313" key="9">
    <source>
        <dbReference type="RefSeq" id="XP_027364502.1"/>
    </source>
</evidence>
<dbReference type="SUPFAM" id="SSF53098">
    <property type="entry name" value="Ribonuclease H-like"/>
    <property type="match status" value="1"/>
</dbReference>
<dbReference type="Gene3D" id="3.30.420.10">
    <property type="entry name" value="Ribonuclease H-like superfamily/Ribonuclease H"/>
    <property type="match status" value="1"/>
</dbReference>
<dbReference type="Pfam" id="PF17917">
    <property type="entry name" value="RT_RNaseH"/>
    <property type="match status" value="1"/>
</dbReference>
<dbReference type="GO" id="GO:0016787">
    <property type="term" value="F:hydrolase activity"/>
    <property type="evidence" value="ECO:0007669"/>
    <property type="project" value="UniProtKB-KW"/>
</dbReference>
<dbReference type="Gene3D" id="3.10.20.370">
    <property type="match status" value="1"/>
</dbReference>
<evidence type="ECO:0000256" key="1">
    <source>
        <dbReference type="ARBA" id="ARBA00022679"/>
    </source>
</evidence>
<dbReference type="InterPro" id="IPR043502">
    <property type="entry name" value="DNA/RNA_pol_sf"/>
</dbReference>
<dbReference type="Gene3D" id="3.30.70.270">
    <property type="match status" value="1"/>
</dbReference>
<evidence type="ECO:0000256" key="6">
    <source>
        <dbReference type="ARBA" id="ARBA00022918"/>
    </source>
</evidence>
<feature type="domain" description="Integrase catalytic" evidence="7">
    <location>
        <begin position="264"/>
        <end position="379"/>
    </location>
</feature>
<accession>A0A8B8M9M3</accession>
<dbReference type="KEGG" id="aprc:113871604"/>
<keyword evidence="1" id="KW-0808">Transferase</keyword>
<dbReference type="PANTHER" id="PTHR34072:SF57">
    <property type="entry name" value="RNA-DIRECTED DNA POLYMERASE"/>
    <property type="match status" value="1"/>
</dbReference>
<dbReference type="GO" id="GO:0003964">
    <property type="term" value="F:RNA-directed DNA polymerase activity"/>
    <property type="evidence" value="ECO:0007669"/>
    <property type="project" value="UniProtKB-KW"/>
</dbReference>
<protein>
    <submittedName>
        <fullName evidence="9">Uncharacterized protein LOC113871604</fullName>
    </submittedName>
</protein>
<dbReference type="GeneID" id="113871604"/>
<dbReference type="Pfam" id="PF00665">
    <property type="entry name" value="rve"/>
    <property type="match status" value="1"/>
</dbReference>
<gene>
    <name evidence="9" type="primary">LOC113871604</name>
</gene>
<dbReference type="OrthoDB" id="10055717at2759"/>
<dbReference type="InterPro" id="IPR012337">
    <property type="entry name" value="RNaseH-like_sf"/>
</dbReference>
<dbReference type="RefSeq" id="XP_027364502.1">
    <property type="nucleotide sequence ID" value="XM_027508701.1"/>
</dbReference>
<dbReference type="Proteomes" id="UP000694853">
    <property type="component" value="Unplaced"/>
</dbReference>